<dbReference type="GO" id="GO:0005634">
    <property type="term" value="C:nucleus"/>
    <property type="evidence" value="ECO:0007669"/>
    <property type="project" value="TreeGrafter"/>
</dbReference>
<sequence>MEARIIPGLEASILSPGLALPVVSNCFVTRSQAAMHLLGCLDTLAQAQNENFTVIEENECNQSTHGKVYSREDFVTVNRFESAYKKDWQK</sequence>
<dbReference type="GO" id="GO:0008582">
    <property type="term" value="P:regulation of synaptic assembly at neuromuscular junction"/>
    <property type="evidence" value="ECO:0007669"/>
    <property type="project" value="TreeGrafter"/>
</dbReference>
<dbReference type="Proteomes" id="UP001177670">
    <property type="component" value="Unassembled WGS sequence"/>
</dbReference>
<dbReference type="PANTHER" id="PTHR45943:SF1">
    <property type="entry name" value="E3 UBIQUITIN-PROTEIN LIGASE MYCBP2"/>
    <property type="match status" value="1"/>
</dbReference>
<gene>
    <name evidence="1" type="ORF">K0M31_006934</name>
</gene>
<proteinExistence type="predicted"/>
<dbReference type="EMBL" id="JAHYIQ010000019">
    <property type="protein sequence ID" value="KAK1123904.1"/>
    <property type="molecule type" value="Genomic_DNA"/>
</dbReference>
<dbReference type="AlphaFoldDB" id="A0AA40FRE3"/>
<protein>
    <submittedName>
        <fullName evidence="1">Uncharacterized protein</fullName>
    </submittedName>
</protein>
<evidence type="ECO:0000313" key="1">
    <source>
        <dbReference type="EMBL" id="KAK1123904.1"/>
    </source>
</evidence>
<organism evidence="1 2">
    <name type="scientific">Melipona bicolor</name>
    <dbReference type="NCBI Taxonomy" id="60889"/>
    <lineage>
        <taxon>Eukaryota</taxon>
        <taxon>Metazoa</taxon>
        <taxon>Ecdysozoa</taxon>
        <taxon>Arthropoda</taxon>
        <taxon>Hexapoda</taxon>
        <taxon>Insecta</taxon>
        <taxon>Pterygota</taxon>
        <taxon>Neoptera</taxon>
        <taxon>Endopterygota</taxon>
        <taxon>Hymenoptera</taxon>
        <taxon>Apocrita</taxon>
        <taxon>Aculeata</taxon>
        <taxon>Apoidea</taxon>
        <taxon>Anthophila</taxon>
        <taxon>Apidae</taxon>
        <taxon>Melipona</taxon>
    </lineage>
</organism>
<dbReference type="GO" id="GO:0005886">
    <property type="term" value="C:plasma membrane"/>
    <property type="evidence" value="ECO:0007669"/>
    <property type="project" value="TreeGrafter"/>
</dbReference>
<keyword evidence="2" id="KW-1185">Reference proteome</keyword>
<dbReference type="PANTHER" id="PTHR45943">
    <property type="entry name" value="E3 UBIQUITIN-PROTEIN LIGASE MYCBP2"/>
    <property type="match status" value="1"/>
</dbReference>
<comment type="caution">
    <text evidence="1">The sequence shown here is derived from an EMBL/GenBank/DDBJ whole genome shotgun (WGS) entry which is preliminary data.</text>
</comment>
<accession>A0AA40FRE3</accession>
<reference evidence="1" key="1">
    <citation type="submission" date="2021-10" db="EMBL/GenBank/DDBJ databases">
        <title>Melipona bicolor Genome sequencing and assembly.</title>
        <authorList>
            <person name="Araujo N.S."/>
            <person name="Arias M.C."/>
        </authorList>
    </citation>
    <scope>NUCLEOTIDE SEQUENCE</scope>
    <source>
        <strain evidence="1">USP_2M_L1-L4_2017</strain>
        <tissue evidence="1">Whole body</tissue>
    </source>
</reference>
<dbReference type="GO" id="GO:0007411">
    <property type="term" value="P:axon guidance"/>
    <property type="evidence" value="ECO:0007669"/>
    <property type="project" value="TreeGrafter"/>
</dbReference>
<dbReference type="GO" id="GO:0061630">
    <property type="term" value="F:ubiquitin protein ligase activity"/>
    <property type="evidence" value="ECO:0007669"/>
    <property type="project" value="TreeGrafter"/>
</dbReference>
<evidence type="ECO:0000313" key="2">
    <source>
        <dbReference type="Proteomes" id="UP001177670"/>
    </source>
</evidence>
<name>A0AA40FRE3_9HYME</name>